<feature type="region of interest" description="Disordered" evidence="1">
    <location>
        <begin position="98"/>
        <end position="132"/>
    </location>
</feature>
<feature type="transmembrane region" description="Helical" evidence="2">
    <location>
        <begin position="12"/>
        <end position="35"/>
    </location>
</feature>
<organism evidence="3 4">
    <name type="scientific">Aminobacter anthyllidis</name>
    <dbReference type="NCBI Taxonomy" id="1035067"/>
    <lineage>
        <taxon>Bacteria</taxon>
        <taxon>Pseudomonadati</taxon>
        <taxon>Pseudomonadota</taxon>
        <taxon>Alphaproteobacteria</taxon>
        <taxon>Hyphomicrobiales</taxon>
        <taxon>Phyllobacteriaceae</taxon>
        <taxon>Aminobacter</taxon>
    </lineage>
</organism>
<sequence>MTWFALKPLALAAWRVLTIMIPIPLALIVAAGLWVHFDKASAVRKAVNKAVSELVAGAEIDALEAKLAAERDLRVFAEGRASALADANRHFEEQRIATERENEGLSDEIEQLKAGAVPDGVDQPLFDRMHNK</sequence>
<proteinExistence type="predicted"/>
<accession>A0A9X1A6Y9</accession>
<evidence type="ECO:0000256" key="2">
    <source>
        <dbReference type="SAM" id="Phobius"/>
    </source>
</evidence>
<keyword evidence="4" id="KW-1185">Reference proteome</keyword>
<dbReference type="RefSeq" id="WP_214385569.1">
    <property type="nucleotide sequence ID" value="NZ_JAFLWW010000001.1"/>
</dbReference>
<evidence type="ECO:0000313" key="4">
    <source>
        <dbReference type="Proteomes" id="UP001138921"/>
    </source>
</evidence>
<keyword evidence="2" id="KW-1133">Transmembrane helix</keyword>
<dbReference type="AlphaFoldDB" id="A0A9X1A6Y9"/>
<evidence type="ECO:0000256" key="1">
    <source>
        <dbReference type="SAM" id="MobiDB-lite"/>
    </source>
</evidence>
<reference evidence="3" key="1">
    <citation type="journal article" date="2021" name="Microorganisms">
        <title>Phylogenomic Reconstruction and Metabolic Potential of the Genus Aminobacter.</title>
        <authorList>
            <person name="Artuso I."/>
            <person name="Turrini P."/>
            <person name="Pirolo M."/>
            <person name="Lugli G.A."/>
            <person name="Ventura M."/>
            <person name="Visca P."/>
        </authorList>
    </citation>
    <scope>NUCLEOTIDE SEQUENCE</scope>
    <source>
        <strain evidence="3">LMG 26462</strain>
    </source>
</reference>
<name>A0A9X1A6Y9_9HYPH</name>
<comment type="caution">
    <text evidence="3">The sequence shown here is derived from an EMBL/GenBank/DDBJ whole genome shotgun (WGS) entry which is preliminary data.</text>
</comment>
<reference evidence="3" key="2">
    <citation type="submission" date="2021-03" db="EMBL/GenBank/DDBJ databases">
        <authorList>
            <person name="Artuso I."/>
            <person name="Turrini P."/>
            <person name="Pirolo M."/>
            <person name="Lugli G.A."/>
            <person name="Ventura M."/>
            <person name="Visca P."/>
        </authorList>
    </citation>
    <scope>NUCLEOTIDE SEQUENCE</scope>
    <source>
        <strain evidence="3">LMG 26462</strain>
    </source>
</reference>
<keyword evidence="2" id="KW-0812">Transmembrane</keyword>
<gene>
    <name evidence="3" type="ORF">J1C56_02175</name>
</gene>
<protein>
    <submittedName>
        <fullName evidence="3">Uncharacterized protein</fullName>
    </submittedName>
</protein>
<evidence type="ECO:0000313" key="3">
    <source>
        <dbReference type="EMBL" id="MBT1154392.1"/>
    </source>
</evidence>
<dbReference type="EMBL" id="JAFLWW010000001">
    <property type="protein sequence ID" value="MBT1154392.1"/>
    <property type="molecule type" value="Genomic_DNA"/>
</dbReference>
<keyword evidence="2" id="KW-0472">Membrane</keyword>
<dbReference type="Proteomes" id="UP001138921">
    <property type="component" value="Unassembled WGS sequence"/>
</dbReference>